<reference evidence="1 2" key="1">
    <citation type="journal article" date="2015" name="Stand. Genomic Sci.">
        <title>Genomic Encyclopedia of Bacterial and Archaeal Type Strains, Phase III: the genomes of soil and plant-associated and newly described type strains.</title>
        <authorList>
            <person name="Whitman W.B."/>
            <person name="Woyke T."/>
            <person name="Klenk H.P."/>
            <person name="Zhou Y."/>
            <person name="Lilburn T.G."/>
            <person name="Beck B.J."/>
            <person name="De Vos P."/>
            <person name="Vandamme P."/>
            <person name="Eisen J.A."/>
            <person name="Garrity G."/>
            <person name="Hugenholtz P."/>
            <person name="Kyrpides N.C."/>
        </authorList>
    </citation>
    <scope>NUCLEOTIDE SEQUENCE [LARGE SCALE GENOMIC DNA]</scope>
    <source>
        <strain evidence="1 2">CECT 8445</strain>
    </source>
</reference>
<proteinExistence type="predicted"/>
<comment type="caution">
    <text evidence="1">The sequence shown here is derived from an EMBL/GenBank/DDBJ whole genome shotgun (WGS) entry which is preliminary data.</text>
</comment>
<protein>
    <recommendedName>
        <fullName evidence="3">TonB-dependent receptor-like protein</fullName>
    </recommendedName>
</protein>
<accession>A0A4V2PTS4</accession>
<organism evidence="1 2">
    <name type="scientific">Winogradskyella wandonensis</name>
    <dbReference type="NCBI Taxonomy" id="1442586"/>
    <lineage>
        <taxon>Bacteria</taxon>
        <taxon>Pseudomonadati</taxon>
        <taxon>Bacteroidota</taxon>
        <taxon>Flavobacteriia</taxon>
        <taxon>Flavobacteriales</taxon>
        <taxon>Flavobacteriaceae</taxon>
        <taxon>Winogradskyella</taxon>
    </lineage>
</organism>
<gene>
    <name evidence="1" type="ORF">DFQ05_1460</name>
</gene>
<dbReference type="EMBL" id="SMGI01000002">
    <property type="protein sequence ID" value="TCK67681.1"/>
    <property type="molecule type" value="Genomic_DNA"/>
</dbReference>
<dbReference type="Gene3D" id="2.60.40.1930">
    <property type="match status" value="1"/>
</dbReference>
<dbReference type="RefSeq" id="WP_132704724.1">
    <property type="nucleotide sequence ID" value="NZ_SMGI01000002.1"/>
</dbReference>
<dbReference type="Proteomes" id="UP000295714">
    <property type="component" value="Unassembled WGS sequence"/>
</dbReference>
<keyword evidence="2" id="KW-1185">Reference proteome</keyword>
<evidence type="ECO:0000313" key="2">
    <source>
        <dbReference type="Proteomes" id="UP000295714"/>
    </source>
</evidence>
<name>A0A4V2PTS4_9FLAO</name>
<evidence type="ECO:0000313" key="1">
    <source>
        <dbReference type="EMBL" id="TCK67681.1"/>
    </source>
</evidence>
<evidence type="ECO:0008006" key="3">
    <source>
        <dbReference type="Google" id="ProtNLM"/>
    </source>
</evidence>
<sequence length="799" mass="91941">MIKNFISKINKVIFFLFIVNVTLPSDFYAQNLKSERILNSFQENFKNPREISYVHINKSIYIKGEMLGLTAYVFDKASTTLSTNSTNLYCTIEDKNGNRIKEDLLMLVKGITNNSIEIDSSFTTGTYVIKAYTNWMRNFDEQNYFVSSFKVIDPEITKEAITTNSDLAPEIQVLPEGGHAIYDTFNTFGIIAKDQFGQGLSLLKASIVENDKDTISTLSLNQFGIGKVLFKPKKGNNYKAVVFKDRTPFTTPIENIKKTGIGISVKQMRDKTLISVYKNNATKDRFYKVVLHNGKEINILDFKIDDKTNKDVKLIDNDLLYSGINIITVFDQNNSPLLERLIFSYNDINLNSARVSYLNKQNNDSISVRLKLKDIDINKLNSLSISILPSDTKSYYHDNNILSYTLLQPYLNGHIENPRYYFSDINEKTKYDLDLLLITQGWSSYDWDRILNNFEKPIYLFEQGISFKAKINDKKTNEYFISPLKNSKSFIVNLENNDEEFGAQALFPEENDKLSIYGLNRKGKPIKPNLYITFSPSTIPELDIEINKNLFLKNVVIKTNLYESSNFKISDDVEQLDEVIIKGKKKELTKYEKLKNASSSRVIVFDKLMRRDYPDFATWISAQGFNVVQDLGRLSIFNQRRNTLSTAPTSPMIILDGVQLLDTNVLANFRMDTIEYVEIDRNAFVMGMRGNFGIIKIKTNPRLIIEDNTNNNFSTNTTTVKFPLTFSRNKKFYTPKYQYYDSSFFKEYGVIDWLPEITPSLNGEFELRFTTPSKSGITLFIEGITNNNEFVSQKLYLSN</sequence>
<dbReference type="OrthoDB" id="679547at2"/>
<dbReference type="AlphaFoldDB" id="A0A4V2PTS4"/>